<dbReference type="InterPro" id="IPR000477">
    <property type="entry name" value="RT_dom"/>
</dbReference>
<dbReference type="GO" id="GO:0003964">
    <property type="term" value="F:RNA-directed DNA polymerase activity"/>
    <property type="evidence" value="ECO:0007669"/>
    <property type="project" value="UniProtKB-KW"/>
</dbReference>
<keyword evidence="3" id="KW-1185">Reference proteome</keyword>
<dbReference type="EMBL" id="BAABME010007677">
    <property type="protein sequence ID" value="GAA0171437.1"/>
    <property type="molecule type" value="Genomic_DNA"/>
</dbReference>
<keyword evidence="2" id="KW-0808">Transferase</keyword>
<dbReference type="Pfam" id="PF00078">
    <property type="entry name" value="RVT_1"/>
    <property type="match status" value="1"/>
</dbReference>
<dbReference type="PROSITE" id="PS50878">
    <property type="entry name" value="RT_POL"/>
    <property type="match status" value="1"/>
</dbReference>
<dbReference type="PANTHER" id="PTHR33116:SF66">
    <property type="entry name" value="REVERSE TRANSCRIPTASE ZINC-BINDING DOMAIN-CONTAINING PROTEIN"/>
    <property type="match status" value="1"/>
</dbReference>
<gene>
    <name evidence="2" type="ORF">LIER_25465</name>
</gene>
<dbReference type="Proteomes" id="UP001454036">
    <property type="component" value="Unassembled WGS sequence"/>
</dbReference>
<dbReference type="InterPro" id="IPR043502">
    <property type="entry name" value="DNA/RNA_pol_sf"/>
</dbReference>
<dbReference type="AlphaFoldDB" id="A0AAV3R8X4"/>
<dbReference type="SUPFAM" id="SSF56672">
    <property type="entry name" value="DNA/RNA polymerases"/>
    <property type="match status" value="1"/>
</dbReference>
<reference evidence="2 3" key="1">
    <citation type="submission" date="2024-01" db="EMBL/GenBank/DDBJ databases">
        <title>The complete chloroplast genome sequence of Lithospermum erythrorhizon: insights into the phylogenetic relationship among Boraginaceae species and the maternal lineages of purple gromwells.</title>
        <authorList>
            <person name="Okada T."/>
            <person name="Watanabe K."/>
        </authorList>
    </citation>
    <scope>NUCLEOTIDE SEQUENCE [LARGE SCALE GENOMIC DNA]</scope>
</reference>
<sequence>MADYMVSFKGKRGLRQGDPMSPSLFFICMEYLSRVLMVMSKSPGFKFHPKCQPNGITHVAFADDLMLFARGDTCSLAILMDSLHKLEECSGLMVSPTKSNIYLGGVPGLPRDMILRELVYSLGKFLVRYLGVPLALQKVSIDEFSPFLEAIDVDIQKWNDKHLYYAGKVELILSVCQAFLWGGRQFRVAWKEIGSPNDEGGLGLMDLKIWNMSLLTSTLWNIHAEANTLWVKWLHVVYLRGSNNLFFTCPFTSLIWSTIRDWLGIKREMNTLESAIKWLKKEFGGCRVFARAARLGFVTTVYEVWMARNALRFDGKKSSLEAIVAKVKVSTYCILYQIYPESTPIILGPQRV</sequence>
<keyword evidence="2" id="KW-0695">RNA-directed DNA polymerase</keyword>
<comment type="caution">
    <text evidence="2">The sequence shown here is derived from an EMBL/GenBank/DDBJ whole genome shotgun (WGS) entry which is preliminary data.</text>
</comment>
<evidence type="ECO:0000313" key="2">
    <source>
        <dbReference type="EMBL" id="GAA0171437.1"/>
    </source>
</evidence>
<accession>A0AAV3R8X4</accession>
<proteinExistence type="predicted"/>
<dbReference type="PANTHER" id="PTHR33116">
    <property type="entry name" value="REVERSE TRANSCRIPTASE ZINC-BINDING DOMAIN-CONTAINING PROTEIN-RELATED-RELATED"/>
    <property type="match status" value="1"/>
</dbReference>
<keyword evidence="2" id="KW-0548">Nucleotidyltransferase</keyword>
<feature type="domain" description="Reverse transcriptase" evidence="1">
    <location>
        <begin position="1"/>
        <end position="134"/>
    </location>
</feature>
<organism evidence="2 3">
    <name type="scientific">Lithospermum erythrorhizon</name>
    <name type="common">Purple gromwell</name>
    <name type="synonym">Lithospermum officinale var. erythrorhizon</name>
    <dbReference type="NCBI Taxonomy" id="34254"/>
    <lineage>
        <taxon>Eukaryota</taxon>
        <taxon>Viridiplantae</taxon>
        <taxon>Streptophyta</taxon>
        <taxon>Embryophyta</taxon>
        <taxon>Tracheophyta</taxon>
        <taxon>Spermatophyta</taxon>
        <taxon>Magnoliopsida</taxon>
        <taxon>eudicotyledons</taxon>
        <taxon>Gunneridae</taxon>
        <taxon>Pentapetalae</taxon>
        <taxon>asterids</taxon>
        <taxon>lamiids</taxon>
        <taxon>Boraginales</taxon>
        <taxon>Boraginaceae</taxon>
        <taxon>Boraginoideae</taxon>
        <taxon>Lithospermeae</taxon>
        <taxon>Lithospermum</taxon>
    </lineage>
</organism>
<name>A0AAV3R8X4_LITER</name>
<evidence type="ECO:0000313" key="3">
    <source>
        <dbReference type="Proteomes" id="UP001454036"/>
    </source>
</evidence>
<evidence type="ECO:0000259" key="1">
    <source>
        <dbReference type="PROSITE" id="PS50878"/>
    </source>
</evidence>
<protein>
    <submittedName>
        <fullName evidence="2">Reverse transcriptase</fullName>
    </submittedName>
</protein>